<gene>
    <name evidence="2" type="ORF">NM203_28215</name>
</gene>
<dbReference type="Proteomes" id="UP001651690">
    <property type="component" value="Unassembled WGS sequence"/>
</dbReference>
<reference evidence="2 3" key="1">
    <citation type="submission" date="2022-06" db="EMBL/GenBank/DDBJ databases">
        <title>Mycolicibacterium sp. CAU 1645 isolated from seawater.</title>
        <authorList>
            <person name="Kim W."/>
        </authorList>
    </citation>
    <scope>NUCLEOTIDE SEQUENCE [LARGE SCALE GENOMIC DNA]</scope>
    <source>
        <strain evidence="2 3">CAU 1645</strain>
    </source>
</reference>
<comment type="caution">
    <text evidence="2">The sequence shown here is derived from an EMBL/GenBank/DDBJ whole genome shotgun (WGS) entry which is preliminary data.</text>
</comment>
<evidence type="ECO:0000313" key="3">
    <source>
        <dbReference type="Proteomes" id="UP001651690"/>
    </source>
</evidence>
<dbReference type="RefSeq" id="WP_255063928.1">
    <property type="nucleotide sequence ID" value="NZ_JANDBD010000014.1"/>
</dbReference>
<protein>
    <submittedName>
        <fullName evidence="2">DinB family protein</fullName>
    </submittedName>
</protein>
<keyword evidence="3" id="KW-1185">Reference proteome</keyword>
<feature type="domain" description="DinB-like" evidence="1">
    <location>
        <begin position="10"/>
        <end position="161"/>
    </location>
</feature>
<accession>A0ABT1MCH2</accession>
<proteinExistence type="predicted"/>
<dbReference type="InterPro" id="IPR024775">
    <property type="entry name" value="DinB-like"/>
</dbReference>
<sequence length="171" mass="19362">MTAKSAALSQFELVWALAELHFDALDEDDFLWAPAELTWTVHRDEDGAWRPDWADTEPVPIPVPTVGWLTWQVLWWWATALDDLTRVPHRRREDVTWPGTGADAIAAIRALAVDWRDGLTDLADSDWERPSAFPWPADAGRTIADSALWVNVELTKNVAEIGQLRLLRAAR</sequence>
<dbReference type="Pfam" id="PF12867">
    <property type="entry name" value="DinB_2"/>
    <property type="match status" value="1"/>
</dbReference>
<evidence type="ECO:0000259" key="1">
    <source>
        <dbReference type="Pfam" id="PF12867"/>
    </source>
</evidence>
<dbReference type="EMBL" id="JANDBD010000014">
    <property type="protein sequence ID" value="MCP9276077.1"/>
    <property type="molecule type" value="Genomic_DNA"/>
</dbReference>
<evidence type="ECO:0000313" key="2">
    <source>
        <dbReference type="EMBL" id="MCP9276077.1"/>
    </source>
</evidence>
<name>A0ABT1MCH2_9MYCO</name>
<organism evidence="2 3">
    <name type="scientific">Mycolicibacterium arenosum</name>
    <dbReference type="NCBI Taxonomy" id="2952157"/>
    <lineage>
        <taxon>Bacteria</taxon>
        <taxon>Bacillati</taxon>
        <taxon>Actinomycetota</taxon>
        <taxon>Actinomycetes</taxon>
        <taxon>Mycobacteriales</taxon>
        <taxon>Mycobacteriaceae</taxon>
        <taxon>Mycolicibacterium</taxon>
    </lineage>
</organism>